<comment type="subcellular location">
    <subcellularLocation>
        <location evidence="1">Cell membrane</location>
        <topology evidence="1">Multi-pass membrane protein</topology>
    </subcellularLocation>
</comment>
<dbReference type="PANTHER" id="PTHR24231:SF15">
    <property type="entry name" value="2-OXOGLUTARATE RECEPTOR 1"/>
    <property type="match status" value="1"/>
</dbReference>
<keyword evidence="2" id="KW-1003">Cell membrane</keyword>
<evidence type="ECO:0000256" key="3">
    <source>
        <dbReference type="ARBA" id="ARBA00022692"/>
    </source>
</evidence>
<organism evidence="9 10">
    <name type="scientific">Melopsittacus undulatus</name>
    <name type="common">Budgerigar</name>
    <name type="synonym">Psittacus undulatus</name>
    <dbReference type="NCBI Taxonomy" id="13146"/>
    <lineage>
        <taxon>Eukaryota</taxon>
        <taxon>Metazoa</taxon>
        <taxon>Chordata</taxon>
        <taxon>Craniata</taxon>
        <taxon>Vertebrata</taxon>
        <taxon>Euteleostomi</taxon>
        <taxon>Archelosauria</taxon>
        <taxon>Archosauria</taxon>
        <taxon>Dinosauria</taxon>
        <taxon>Saurischia</taxon>
        <taxon>Theropoda</taxon>
        <taxon>Coelurosauria</taxon>
        <taxon>Aves</taxon>
        <taxon>Neognathae</taxon>
        <taxon>Neoaves</taxon>
        <taxon>Telluraves</taxon>
        <taxon>Australaves</taxon>
        <taxon>Psittaciformes</taxon>
        <taxon>Psittaculidae</taxon>
        <taxon>Melopsittacus</taxon>
    </lineage>
</organism>
<keyword evidence="5" id="KW-0297">G-protein coupled receptor</keyword>
<accession>A0A8V5G2P0</accession>
<proteinExistence type="predicted"/>
<dbReference type="Ensembl" id="ENSMUNT00000002666.2">
    <property type="protein sequence ID" value="ENSMUNP00000002247.2"/>
    <property type="gene ID" value="ENSMUNG00000001995.2"/>
</dbReference>
<dbReference type="PANTHER" id="PTHR24231">
    <property type="entry name" value="PURINOCEPTOR-RELATED G-PROTEIN COUPLED RECEPTOR"/>
    <property type="match status" value="1"/>
</dbReference>
<evidence type="ECO:0000256" key="1">
    <source>
        <dbReference type="ARBA" id="ARBA00004651"/>
    </source>
</evidence>
<dbReference type="CDD" id="cd15375">
    <property type="entry name" value="7tmA_OXGR1"/>
    <property type="match status" value="1"/>
</dbReference>
<keyword evidence="3" id="KW-0812">Transmembrane</keyword>
<name>A0A8C6IU70_MELUD</name>
<dbReference type="Pfam" id="PF00001">
    <property type="entry name" value="7tm_1"/>
    <property type="match status" value="1"/>
</dbReference>
<dbReference type="AlphaFoldDB" id="A0A8C6IU70"/>
<dbReference type="Gene3D" id="1.20.1070.10">
    <property type="entry name" value="Rhodopsin 7-helix transmembrane proteins"/>
    <property type="match status" value="1"/>
</dbReference>
<evidence type="ECO:0000256" key="8">
    <source>
        <dbReference type="ARBA" id="ARBA00023224"/>
    </source>
</evidence>
<dbReference type="SUPFAM" id="SSF81321">
    <property type="entry name" value="Family A G protein-coupled receptor-like"/>
    <property type="match status" value="1"/>
</dbReference>
<evidence type="ECO:0000256" key="7">
    <source>
        <dbReference type="ARBA" id="ARBA00023170"/>
    </source>
</evidence>
<keyword evidence="4" id="KW-1133">Transmembrane helix</keyword>
<dbReference type="PRINTS" id="PR00237">
    <property type="entry name" value="GPCRRHODOPSN"/>
</dbReference>
<evidence type="ECO:0000313" key="9">
    <source>
        <dbReference type="Ensembl" id="ENSMUNP00000002247.2"/>
    </source>
</evidence>
<evidence type="ECO:0000256" key="4">
    <source>
        <dbReference type="ARBA" id="ARBA00022989"/>
    </source>
</evidence>
<evidence type="ECO:0000256" key="5">
    <source>
        <dbReference type="ARBA" id="ARBA00023040"/>
    </source>
</evidence>
<dbReference type="GO" id="GO:0004930">
    <property type="term" value="F:G protein-coupled receptor activity"/>
    <property type="evidence" value="ECO:0007669"/>
    <property type="project" value="UniProtKB-KW"/>
</dbReference>
<evidence type="ECO:0000256" key="6">
    <source>
        <dbReference type="ARBA" id="ARBA00023136"/>
    </source>
</evidence>
<gene>
    <name evidence="9" type="primary">LOC101875137</name>
</gene>
<reference evidence="9" key="3">
    <citation type="submission" date="2025-09" db="UniProtKB">
        <authorList>
            <consortium name="Ensembl"/>
        </authorList>
    </citation>
    <scope>IDENTIFICATION</scope>
</reference>
<dbReference type="PRINTS" id="PR01157">
    <property type="entry name" value="P2YPURNOCPTR"/>
</dbReference>
<accession>A0A8C6IU70</accession>
<keyword evidence="6" id="KW-0472">Membrane</keyword>
<reference evidence="9" key="2">
    <citation type="submission" date="2025-08" db="UniProtKB">
        <authorList>
            <consortium name="Ensembl"/>
        </authorList>
    </citation>
    <scope>IDENTIFICATION</scope>
</reference>
<dbReference type="InterPro" id="IPR000276">
    <property type="entry name" value="GPCR_Rhodpsn"/>
</dbReference>
<keyword evidence="8" id="KW-0807">Transducer</keyword>
<evidence type="ECO:0000313" key="10">
    <source>
        <dbReference type="Proteomes" id="UP000694405"/>
    </source>
</evidence>
<sequence length="361" mass="41414">MNTTNDNLANPTTWQHAEGDFLNCTDVQIGLKTLYLPIMYSIIFLVGFPGNVIAICVYSFKMRPWKSSTIIILNLALTDLLYLTSLPFLIHYYANGEHWIFGNFMCRFIRFGFHFNLYSSILFLTCFSVLRYVVIVHPMKFFHIQRKRWTAVACAAIWVISLSVVIPINFLISSKEEQNRSLCLDLTSSENLGTIRWYIWLLTSLGFFLPLLTVTLCYVLIIYTLVTGPHTRACYKLKARRLAIVLLVVFYVCFLPFHIFRVARVELRLRPFSCDTEKQIHSAYIISRPLAALNTCGNLLLYVVIGGNFQQAMLSLSRCKWNKYIQKCPNLPSTSQVQPPCHQGTQINPSNAKGELICSVF</sequence>
<dbReference type="PROSITE" id="PS50262">
    <property type="entry name" value="G_PROTEIN_RECEP_F1_2"/>
    <property type="match status" value="1"/>
</dbReference>
<protein>
    <submittedName>
        <fullName evidence="9">Uncharacterized protein</fullName>
    </submittedName>
</protein>
<evidence type="ECO:0000256" key="2">
    <source>
        <dbReference type="ARBA" id="ARBA00022475"/>
    </source>
</evidence>
<reference evidence="9" key="1">
    <citation type="submission" date="2020-03" db="EMBL/GenBank/DDBJ databases">
        <title>Melopsittacus undulatus (budgerigar) genome, bMelUnd1, maternal haplotype with Z.</title>
        <authorList>
            <person name="Gedman G."/>
            <person name="Mountcastle J."/>
            <person name="Haase B."/>
            <person name="Formenti G."/>
            <person name="Wright T."/>
            <person name="Apodaca J."/>
            <person name="Pelan S."/>
            <person name="Chow W."/>
            <person name="Rhie A."/>
            <person name="Howe K."/>
            <person name="Fedrigo O."/>
            <person name="Jarvis E.D."/>
        </authorList>
    </citation>
    <scope>NUCLEOTIDE SEQUENCE [LARGE SCALE GENOMIC DNA]</scope>
</reference>
<dbReference type="InterPro" id="IPR017452">
    <property type="entry name" value="GPCR_Rhodpsn_7TM"/>
</dbReference>
<keyword evidence="7" id="KW-0675">Receptor</keyword>
<dbReference type="GO" id="GO:0005886">
    <property type="term" value="C:plasma membrane"/>
    <property type="evidence" value="ECO:0007669"/>
    <property type="project" value="UniProtKB-SubCell"/>
</dbReference>
<dbReference type="Proteomes" id="UP000694405">
    <property type="component" value="Chromosome 2"/>
</dbReference>
<keyword evidence="10" id="KW-1185">Reference proteome</keyword>